<reference evidence="2" key="2">
    <citation type="submission" date="2020-11" db="EMBL/GenBank/DDBJ databases">
        <authorList>
            <person name="McCartney M.A."/>
            <person name="Auch B."/>
            <person name="Kono T."/>
            <person name="Mallez S."/>
            <person name="Becker A."/>
            <person name="Gohl D.M."/>
            <person name="Silverstein K.A.T."/>
            <person name="Koren S."/>
            <person name="Bechman K.B."/>
            <person name="Herman A."/>
            <person name="Abrahante J.E."/>
            <person name="Garbe J."/>
        </authorList>
    </citation>
    <scope>NUCLEOTIDE SEQUENCE</scope>
    <source>
        <strain evidence="2">Duluth1</strain>
        <tissue evidence="2">Whole animal</tissue>
    </source>
</reference>
<name>A0A9D4E6W4_DREPO</name>
<feature type="region of interest" description="Disordered" evidence="1">
    <location>
        <begin position="16"/>
        <end position="40"/>
    </location>
</feature>
<evidence type="ECO:0000313" key="3">
    <source>
        <dbReference type="Proteomes" id="UP000828390"/>
    </source>
</evidence>
<proteinExistence type="predicted"/>
<evidence type="ECO:0000256" key="1">
    <source>
        <dbReference type="SAM" id="MobiDB-lite"/>
    </source>
</evidence>
<evidence type="ECO:0000313" key="2">
    <source>
        <dbReference type="EMBL" id="KAH3773878.1"/>
    </source>
</evidence>
<dbReference type="AlphaFoldDB" id="A0A9D4E6W4"/>
<gene>
    <name evidence="2" type="ORF">DPMN_175249</name>
</gene>
<dbReference type="EMBL" id="JAIWYP010000009">
    <property type="protein sequence ID" value="KAH3773878.1"/>
    <property type="molecule type" value="Genomic_DNA"/>
</dbReference>
<comment type="caution">
    <text evidence="2">The sequence shown here is derived from an EMBL/GenBank/DDBJ whole genome shotgun (WGS) entry which is preliminary data.</text>
</comment>
<protein>
    <submittedName>
        <fullName evidence="2">Uncharacterized protein</fullName>
    </submittedName>
</protein>
<keyword evidence="3" id="KW-1185">Reference proteome</keyword>
<organism evidence="2 3">
    <name type="scientific">Dreissena polymorpha</name>
    <name type="common">Zebra mussel</name>
    <name type="synonym">Mytilus polymorpha</name>
    <dbReference type="NCBI Taxonomy" id="45954"/>
    <lineage>
        <taxon>Eukaryota</taxon>
        <taxon>Metazoa</taxon>
        <taxon>Spiralia</taxon>
        <taxon>Lophotrochozoa</taxon>
        <taxon>Mollusca</taxon>
        <taxon>Bivalvia</taxon>
        <taxon>Autobranchia</taxon>
        <taxon>Heteroconchia</taxon>
        <taxon>Euheterodonta</taxon>
        <taxon>Imparidentia</taxon>
        <taxon>Neoheterodontei</taxon>
        <taxon>Myida</taxon>
        <taxon>Dreissenoidea</taxon>
        <taxon>Dreissenidae</taxon>
        <taxon>Dreissena</taxon>
    </lineage>
</organism>
<feature type="compositionally biased region" description="Polar residues" evidence="1">
    <location>
        <begin position="21"/>
        <end position="40"/>
    </location>
</feature>
<accession>A0A9D4E6W4</accession>
<reference evidence="2" key="1">
    <citation type="journal article" date="2019" name="bioRxiv">
        <title>The Genome of the Zebra Mussel, Dreissena polymorpha: A Resource for Invasive Species Research.</title>
        <authorList>
            <person name="McCartney M.A."/>
            <person name="Auch B."/>
            <person name="Kono T."/>
            <person name="Mallez S."/>
            <person name="Zhang Y."/>
            <person name="Obille A."/>
            <person name="Becker A."/>
            <person name="Abrahante J.E."/>
            <person name="Garbe J."/>
            <person name="Badalamenti J.P."/>
            <person name="Herman A."/>
            <person name="Mangelson H."/>
            <person name="Liachko I."/>
            <person name="Sullivan S."/>
            <person name="Sone E.D."/>
            <person name="Koren S."/>
            <person name="Silverstein K.A.T."/>
            <person name="Beckman K.B."/>
            <person name="Gohl D.M."/>
        </authorList>
    </citation>
    <scope>NUCLEOTIDE SEQUENCE</scope>
    <source>
        <strain evidence="2">Duluth1</strain>
        <tissue evidence="2">Whole animal</tissue>
    </source>
</reference>
<dbReference type="Proteomes" id="UP000828390">
    <property type="component" value="Unassembled WGS sequence"/>
</dbReference>
<sequence length="154" mass="17289">MFVIILACCCRRKRRQRKKGQTTSSTSRQDLGSDENTPSEISYTRLDRTNMTDTYDRIGCLDNSNLPNIPNSNRGSVTPYELLIHNSNSNIYDPIQTEHRRRGQVGVIALVHDRSAKTLGQTVGIENQLQQDQYDDVNMAGPVANPGGQYESVM</sequence>